<dbReference type="PANTHER" id="PTHR31286:SF99">
    <property type="entry name" value="DUF4283 DOMAIN-CONTAINING PROTEIN"/>
    <property type="match status" value="1"/>
</dbReference>
<evidence type="ECO:0000313" key="3">
    <source>
        <dbReference type="EMBL" id="KAL0916091.1"/>
    </source>
</evidence>
<feature type="domain" description="CCHC-type" evidence="2">
    <location>
        <begin position="78"/>
        <end position="91"/>
    </location>
</feature>
<name>A0ABD0V0N9_DENTH</name>
<dbReference type="GO" id="GO:0008270">
    <property type="term" value="F:zinc ion binding"/>
    <property type="evidence" value="ECO:0007669"/>
    <property type="project" value="UniProtKB-KW"/>
</dbReference>
<protein>
    <recommendedName>
        <fullName evidence="2">CCHC-type domain-containing protein</fullName>
    </recommendedName>
</protein>
<dbReference type="AlphaFoldDB" id="A0ABD0V0N9"/>
<dbReference type="SUPFAM" id="SSF56219">
    <property type="entry name" value="DNase I-like"/>
    <property type="match status" value="1"/>
</dbReference>
<gene>
    <name evidence="3" type="ORF">M5K25_013573</name>
</gene>
<dbReference type="Gene3D" id="3.60.10.10">
    <property type="entry name" value="Endonuclease/exonuclease/phosphatase"/>
    <property type="match status" value="1"/>
</dbReference>
<proteinExistence type="predicted"/>
<dbReference type="InterPro" id="IPR040256">
    <property type="entry name" value="At4g02000-like"/>
</dbReference>
<dbReference type="EMBL" id="JANQDX010000011">
    <property type="protein sequence ID" value="KAL0916091.1"/>
    <property type="molecule type" value="Genomic_DNA"/>
</dbReference>
<keyword evidence="4" id="KW-1185">Reference proteome</keyword>
<dbReference type="PROSITE" id="PS50158">
    <property type="entry name" value="ZF_CCHC"/>
    <property type="match status" value="1"/>
</dbReference>
<accession>A0ABD0V0N9</accession>
<sequence length="567" mass="63211">MPNLPLYCWDEVNVARITSLIGTPLLLDGDMFQWGRREFARICICMELDKPLPLGVWVEGLNGKFFQKVEYEKISSLCFSCGKVGHSKEMCGMKTVKEGGVISAATDANASSKDKSLGNEDGMAYGPWILVNQRRRKSSTVSNIKTAPAAVKAINKMPTKNDCVEVRDNSPTFGTADPVTSIALLGDKMVGQTERCDVGSSTSSIIPTPNHSIPSNEYVLADKSDGSIFRLLDSISEEDGSRCIEASDTIEEGELEGNYDASRLRFESPAGVQLGEETKKLESKVNGTNRPKLSKELKSLGPLNSNLRSKKKGKLEVINKGSWLVSTVYGSKDVCTRRELWEKLELHSTSNLPSIIGGDFNCILSQADKKGGKKFSFSTGPQEMKNFMINNDFHDVKFFGPTFTWCNNKKGSARILERLDRCLLNSKALEVIHQASVRHLARVALNHCPIVLNIFPKNSIPTKLLRFEDVWLSYPAAQRVVANSWNKIAYGNAMEVLNKKFYRALRALHFWSKSKHLHLSTLKEELKKEIETLQIQESEGEPFPEEKAVLLRAKVNELNITLSRLNT</sequence>
<evidence type="ECO:0000256" key="1">
    <source>
        <dbReference type="PROSITE-ProRule" id="PRU00047"/>
    </source>
</evidence>
<evidence type="ECO:0000259" key="2">
    <source>
        <dbReference type="PROSITE" id="PS50158"/>
    </source>
</evidence>
<dbReference type="InterPro" id="IPR001878">
    <property type="entry name" value="Znf_CCHC"/>
</dbReference>
<dbReference type="InterPro" id="IPR036691">
    <property type="entry name" value="Endo/exonu/phosph_ase_sf"/>
</dbReference>
<dbReference type="Proteomes" id="UP001552299">
    <property type="component" value="Unassembled WGS sequence"/>
</dbReference>
<keyword evidence="1" id="KW-0479">Metal-binding</keyword>
<organism evidence="3 4">
    <name type="scientific">Dendrobium thyrsiflorum</name>
    <name type="common">Pinecone-like raceme dendrobium</name>
    <name type="synonym">Orchid</name>
    <dbReference type="NCBI Taxonomy" id="117978"/>
    <lineage>
        <taxon>Eukaryota</taxon>
        <taxon>Viridiplantae</taxon>
        <taxon>Streptophyta</taxon>
        <taxon>Embryophyta</taxon>
        <taxon>Tracheophyta</taxon>
        <taxon>Spermatophyta</taxon>
        <taxon>Magnoliopsida</taxon>
        <taxon>Liliopsida</taxon>
        <taxon>Asparagales</taxon>
        <taxon>Orchidaceae</taxon>
        <taxon>Epidendroideae</taxon>
        <taxon>Malaxideae</taxon>
        <taxon>Dendrobiinae</taxon>
        <taxon>Dendrobium</taxon>
    </lineage>
</organism>
<reference evidence="3 4" key="1">
    <citation type="journal article" date="2024" name="Plant Biotechnol. J.">
        <title>Dendrobium thyrsiflorum genome and its molecular insights into genes involved in important horticultural traits.</title>
        <authorList>
            <person name="Chen B."/>
            <person name="Wang J.Y."/>
            <person name="Zheng P.J."/>
            <person name="Li K.L."/>
            <person name="Liang Y.M."/>
            <person name="Chen X.F."/>
            <person name="Zhang C."/>
            <person name="Zhao X."/>
            <person name="He X."/>
            <person name="Zhang G.Q."/>
            <person name="Liu Z.J."/>
            <person name="Xu Q."/>
        </authorList>
    </citation>
    <scope>NUCLEOTIDE SEQUENCE [LARGE SCALE GENOMIC DNA]</scope>
    <source>
        <strain evidence="3">GZMU011</strain>
    </source>
</reference>
<comment type="caution">
    <text evidence="3">The sequence shown here is derived from an EMBL/GenBank/DDBJ whole genome shotgun (WGS) entry which is preliminary data.</text>
</comment>
<evidence type="ECO:0000313" key="4">
    <source>
        <dbReference type="Proteomes" id="UP001552299"/>
    </source>
</evidence>
<dbReference type="PANTHER" id="PTHR31286">
    <property type="entry name" value="GLYCINE-RICH CELL WALL STRUCTURAL PROTEIN 1.8-LIKE"/>
    <property type="match status" value="1"/>
</dbReference>
<keyword evidence="1" id="KW-0863">Zinc-finger</keyword>
<keyword evidence="1" id="KW-0862">Zinc</keyword>